<evidence type="ECO:0000256" key="7">
    <source>
        <dbReference type="SAM" id="MobiDB-lite"/>
    </source>
</evidence>
<dbReference type="Pfam" id="PF01479">
    <property type="entry name" value="S4"/>
    <property type="match status" value="1"/>
</dbReference>
<name>A0A4Y7T7U1_COPMI</name>
<dbReference type="PROSITE" id="PS00632">
    <property type="entry name" value="RIBOSOMAL_S4"/>
    <property type="match status" value="1"/>
</dbReference>
<comment type="similarity">
    <text evidence="1">Belongs to the universal ribosomal protein uS4 family.</text>
</comment>
<dbReference type="Proteomes" id="UP000298030">
    <property type="component" value="Unassembled WGS sequence"/>
</dbReference>
<keyword evidence="2 6" id="KW-0699">rRNA-binding</keyword>
<dbReference type="SUPFAM" id="SSF55174">
    <property type="entry name" value="Alpha-L RNA-binding motif"/>
    <property type="match status" value="1"/>
</dbReference>
<proteinExistence type="inferred from homology"/>
<dbReference type="GO" id="GO:0019843">
    <property type="term" value="F:rRNA binding"/>
    <property type="evidence" value="ECO:0007669"/>
    <property type="project" value="UniProtKB-KW"/>
</dbReference>
<evidence type="ECO:0000313" key="9">
    <source>
        <dbReference type="EMBL" id="TEB29662.1"/>
    </source>
</evidence>
<sequence length="366" mass="42645">MRDRGVFSIRRALPRMSWSPKNLYNLWRRTVGPSADDLRFRITSQTTLFQQRWKSKALVRAYHGDFIPEKIFKRWYLPETLPDVRPARHTAPASDDKSQLAEFARRKQREKDFEEEIDRKGMAPVGSLMVAEVERRIDVFIFRCCFTHSVYEARRLVIHGDVLLNGKKHTDANTRLAPGDMVSVNPDAIRFFKKSPTEQDDVIERYFEPKKPKNEDGSEPPETYNPFKPKLTPFSLPHYASPWLFIPAYIEPQFSTCSAIYVRHPTARPGYSEVPTPYDADGALIRYAWEWYVQRRPRLRSKSQLARMPTDRAREQRIANGEEEVGGRGLKKRDLKQDIERFKKAMKMARGMKQTPKAKKVAQVAA</sequence>
<dbReference type="GO" id="GO:0003735">
    <property type="term" value="F:structural constituent of ribosome"/>
    <property type="evidence" value="ECO:0007669"/>
    <property type="project" value="TreeGrafter"/>
</dbReference>
<dbReference type="CDD" id="cd00165">
    <property type="entry name" value="S4"/>
    <property type="match status" value="1"/>
</dbReference>
<dbReference type="InterPro" id="IPR036986">
    <property type="entry name" value="S4_RNA-bd_sf"/>
</dbReference>
<evidence type="ECO:0000256" key="2">
    <source>
        <dbReference type="ARBA" id="ARBA00022730"/>
    </source>
</evidence>
<dbReference type="OrthoDB" id="3356781at2759"/>
<evidence type="ECO:0000256" key="1">
    <source>
        <dbReference type="ARBA" id="ARBA00007465"/>
    </source>
</evidence>
<dbReference type="GO" id="GO:0042274">
    <property type="term" value="P:ribosomal small subunit biogenesis"/>
    <property type="evidence" value="ECO:0007669"/>
    <property type="project" value="TreeGrafter"/>
</dbReference>
<dbReference type="InterPro" id="IPR022801">
    <property type="entry name" value="Ribosomal_uS4"/>
</dbReference>
<dbReference type="PROSITE" id="PS50889">
    <property type="entry name" value="S4"/>
    <property type="match status" value="1"/>
</dbReference>
<evidence type="ECO:0000259" key="8">
    <source>
        <dbReference type="SMART" id="SM00363"/>
    </source>
</evidence>
<keyword evidence="3 6" id="KW-0694">RNA-binding</keyword>
<protein>
    <submittedName>
        <fullName evidence="9">Nam9 protein</fullName>
    </submittedName>
</protein>
<evidence type="ECO:0000256" key="5">
    <source>
        <dbReference type="ARBA" id="ARBA00023274"/>
    </source>
</evidence>
<dbReference type="PANTHER" id="PTHR11831">
    <property type="entry name" value="30S 40S RIBOSOMAL PROTEIN"/>
    <property type="match status" value="1"/>
</dbReference>
<comment type="caution">
    <text evidence="9">The sequence shown here is derived from an EMBL/GenBank/DDBJ whole genome shotgun (WGS) entry which is preliminary data.</text>
</comment>
<reference evidence="9 10" key="1">
    <citation type="journal article" date="2019" name="Nat. Ecol. Evol.">
        <title>Megaphylogeny resolves global patterns of mushroom evolution.</title>
        <authorList>
            <person name="Varga T."/>
            <person name="Krizsan K."/>
            <person name="Foldi C."/>
            <person name="Dima B."/>
            <person name="Sanchez-Garcia M."/>
            <person name="Sanchez-Ramirez S."/>
            <person name="Szollosi G.J."/>
            <person name="Szarkandi J.G."/>
            <person name="Papp V."/>
            <person name="Albert L."/>
            <person name="Andreopoulos W."/>
            <person name="Angelini C."/>
            <person name="Antonin V."/>
            <person name="Barry K.W."/>
            <person name="Bougher N.L."/>
            <person name="Buchanan P."/>
            <person name="Buyck B."/>
            <person name="Bense V."/>
            <person name="Catcheside P."/>
            <person name="Chovatia M."/>
            <person name="Cooper J."/>
            <person name="Damon W."/>
            <person name="Desjardin D."/>
            <person name="Finy P."/>
            <person name="Geml J."/>
            <person name="Haridas S."/>
            <person name="Hughes K."/>
            <person name="Justo A."/>
            <person name="Karasinski D."/>
            <person name="Kautmanova I."/>
            <person name="Kiss B."/>
            <person name="Kocsube S."/>
            <person name="Kotiranta H."/>
            <person name="LaButti K.M."/>
            <person name="Lechner B.E."/>
            <person name="Liimatainen K."/>
            <person name="Lipzen A."/>
            <person name="Lukacs Z."/>
            <person name="Mihaltcheva S."/>
            <person name="Morgado L.N."/>
            <person name="Niskanen T."/>
            <person name="Noordeloos M.E."/>
            <person name="Ohm R.A."/>
            <person name="Ortiz-Santana B."/>
            <person name="Ovrebo C."/>
            <person name="Racz N."/>
            <person name="Riley R."/>
            <person name="Savchenko A."/>
            <person name="Shiryaev A."/>
            <person name="Soop K."/>
            <person name="Spirin V."/>
            <person name="Szebenyi C."/>
            <person name="Tomsovsky M."/>
            <person name="Tulloss R.E."/>
            <person name="Uehling J."/>
            <person name="Grigoriev I.V."/>
            <person name="Vagvolgyi C."/>
            <person name="Papp T."/>
            <person name="Martin F.M."/>
            <person name="Miettinen O."/>
            <person name="Hibbett D.S."/>
            <person name="Nagy L.G."/>
        </authorList>
    </citation>
    <scope>NUCLEOTIDE SEQUENCE [LARGE SCALE GENOMIC DNA]</scope>
    <source>
        <strain evidence="9 10">FP101781</strain>
    </source>
</reference>
<gene>
    <name evidence="9" type="ORF">FA13DRAFT_1631711</name>
</gene>
<dbReference type="AlphaFoldDB" id="A0A4Y7T7U1"/>
<accession>A0A4Y7T7U1</accession>
<keyword evidence="5" id="KW-0687">Ribonucleoprotein</keyword>
<dbReference type="PANTHER" id="PTHR11831:SF4">
    <property type="entry name" value="SMALL RIBOSOMAL SUBUNIT PROTEIN US4M"/>
    <property type="match status" value="1"/>
</dbReference>
<keyword evidence="10" id="KW-1185">Reference proteome</keyword>
<dbReference type="STRING" id="71717.A0A4Y7T7U1"/>
<keyword evidence="4" id="KW-0689">Ribosomal protein</keyword>
<dbReference type="InterPro" id="IPR002942">
    <property type="entry name" value="S4_RNA-bd"/>
</dbReference>
<dbReference type="SMART" id="SM00363">
    <property type="entry name" value="S4"/>
    <property type="match status" value="1"/>
</dbReference>
<evidence type="ECO:0000256" key="3">
    <source>
        <dbReference type="ARBA" id="ARBA00022884"/>
    </source>
</evidence>
<evidence type="ECO:0000256" key="6">
    <source>
        <dbReference type="PROSITE-ProRule" id="PRU00182"/>
    </source>
</evidence>
<feature type="region of interest" description="Disordered" evidence="7">
    <location>
        <begin position="347"/>
        <end position="366"/>
    </location>
</feature>
<evidence type="ECO:0000256" key="4">
    <source>
        <dbReference type="ARBA" id="ARBA00022980"/>
    </source>
</evidence>
<dbReference type="InterPro" id="IPR018079">
    <property type="entry name" value="Ribosomal_uS4_CS"/>
</dbReference>
<dbReference type="EMBL" id="QPFP01000026">
    <property type="protein sequence ID" value="TEB29662.1"/>
    <property type="molecule type" value="Genomic_DNA"/>
</dbReference>
<dbReference type="Gene3D" id="3.10.290.10">
    <property type="entry name" value="RNA-binding S4 domain"/>
    <property type="match status" value="1"/>
</dbReference>
<organism evidence="9 10">
    <name type="scientific">Coprinellus micaceus</name>
    <name type="common">Glistening ink-cap mushroom</name>
    <name type="synonym">Coprinus micaceus</name>
    <dbReference type="NCBI Taxonomy" id="71717"/>
    <lineage>
        <taxon>Eukaryota</taxon>
        <taxon>Fungi</taxon>
        <taxon>Dikarya</taxon>
        <taxon>Basidiomycota</taxon>
        <taxon>Agaricomycotina</taxon>
        <taxon>Agaricomycetes</taxon>
        <taxon>Agaricomycetidae</taxon>
        <taxon>Agaricales</taxon>
        <taxon>Agaricineae</taxon>
        <taxon>Psathyrellaceae</taxon>
        <taxon>Coprinellus</taxon>
    </lineage>
</organism>
<evidence type="ECO:0000313" key="10">
    <source>
        <dbReference type="Proteomes" id="UP000298030"/>
    </source>
</evidence>
<feature type="domain" description="RNA-binding S4" evidence="8">
    <location>
        <begin position="135"/>
        <end position="198"/>
    </location>
</feature>
<dbReference type="GO" id="GO:0005763">
    <property type="term" value="C:mitochondrial small ribosomal subunit"/>
    <property type="evidence" value="ECO:0007669"/>
    <property type="project" value="TreeGrafter"/>
</dbReference>